<comment type="caution">
    <text evidence="3">The sequence shown here is derived from an EMBL/GenBank/DDBJ whole genome shotgun (WGS) entry which is preliminary data.</text>
</comment>
<dbReference type="InterPro" id="IPR013538">
    <property type="entry name" value="ASHA1/2-like_C"/>
</dbReference>
<accession>A0ABS7VVH7</accession>
<dbReference type="Pfam" id="PF08327">
    <property type="entry name" value="AHSA1"/>
    <property type="match status" value="1"/>
</dbReference>
<evidence type="ECO:0000313" key="4">
    <source>
        <dbReference type="Proteomes" id="UP000704176"/>
    </source>
</evidence>
<organism evidence="3 4">
    <name type="scientific">Microvirga puerhi</name>
    <dbReference type="NCBI Taxonomy" id="2876078"/>
    <lineage>
        <taxon>Bacteria</taxon>
        <taxon>Pseudomonadati</taxon>
        <taxon>Pseudomonadota</taxon>
        <taxon>Alphaproteobacteria</taxon>
        <taxon>Hyphomicrobiales</taxon>
        <taxon>Methylobacteriaceae</taxon>
        <taxon>Microvirga</taxon>
    </lineage>
</organism>
<dbReference type="InterPro" id="IPR023393">
    <property type="entry name" value="START-like_dom_sf"/>
</dbReference>
<dbReference type="SUPFAM" id="SSF55961">
    <property type="entry name" value="Bet v1-like"/>
    <property type="match status" value="1"/>
</dbReference>
<reference evidence="3 4" key="1">
    <citation type="submission" date="2021-09" db="EMBL/GenBank/DDBJ databases">
        <title>The complete genome sequence of a new microorganism.</title>
        <authorList>
            <person name="Zi Z."/>
        </authorList>
    </citation>
    <scope>NUCLEOTIDE SEQUENCE [LARGE SCALE GENOMIC DNA]</scope>
    <source>
        <strain evidence="3 4">WGZ8</strain>
    </source>
</reference>
<protein>
    <submittedName>
        <fullName evidence="3">SRPBCC family protein</fullName>
    </submittedName>
</protein>
<feature type="domain" description="Activator of Hsp90 ATPase homologue 1/2-like C-terminal" evidence="2">
    <location>
        <begin position="24"/>
        <end position="159"/>
    </location>
</feature>
<evidence type="ECO:0000259" key="2">
    <source>
        <dbReference type="Pfam" id="PF08327"/>
    </source>
</evidence>
<gene>
    <name evidence="3" type="ORF">K9B37_23040</name>
</gene>
<sequence>MKNAGTLVVTTPSDREIVMTRVFDAPRDLVFDAHTKPQLLKRWLTGPDGWTMDVCDVDLRVGGTYRFVWRHAAGGSEMGMGGVYREIVRPECIVQTERFDQAWYPGEGLGTLVLREQDGRTTLTSTMLYESKETRDMVLKSGMEGGVSASYDRLATVLESQISGATKGAA</sequence>
<dbReference type="CDD" id="cd07826">
    <property type="entry name" value="SRPBCC_CalC_Aha1-like_9"/>
    <property type="match status" value="1"/>
</dbReference>
<evidence type="ECO:0000256" key="1">
    <source>
        <dbReference type="ARBA" id="ARBA00006817"/>
    </source>
</evidence>
<dbReference type="Gene3D" id="3.30.530.20">
    <property type="match status" value="1"/>
</dbReference>
<dbReference type="EMBL" id="JAIRBM010000028">
    <property type="protein sequence ID" value="MBZ6079135.1"/>
    <property type="molecule type" value="Genomic_DNA"/>
</dbReference>
<proteinExistence type="inferred from homology"/>
<dbReference type="RefSeq" id="WP_224315914.1">
    <property type="nucleotide sequence ID" value="NZ_JAIRBM010000028.1"/>
</dbReference>
<evidence type="ECO:0000313" key="3">
    <source>
        <dbReference type="EMBL" id="MBZ6079135.1"/>
    </source>
</evidence>
<keyword evidence="4" id="KW-1185">Reference proteome</keyword>
<comment type="similarity">
    <text evidence="1">Belongs to the AHA1 family.</text>
</comment>
<name>A0ABS7VVH7_9HYPH</name>
<dbReference type="Proteomes" id="UP000704176">
    <property type="component" value="Unassembled WGS sequence"/>
</dbReference>